<dbReference type="RefSeq" id="YP_002790840.1">
    <property type="nucleotide sequence ID" value="NC_012530.1"/>
</dbReference>
<accession>C1KFS1</accession>
<keyword evidence="1" id="KW-1133">Transmembrane helix</keyword>
<protein>
    <submittedName>
        <fullName evidence="2">Uncharacterized protein</fullName>
    </submittedName>
</protein>
<reference evidence="2 3" key="1">
    <citation type="journal article" date="2009" name="Gene">
        <title>Genome of a virulent bacteriophage Lb338-1 that lyses the probiotic Lactobacillus paracasei cheese strain.</title>
        <authorList>
            <person name="Alemayehu D."/>
            <person name="Ross R.P."/>
            <person name="O'Sullivan O."/>
            <person name="Coffey A."/>
            <person name="Stanton C."/>
            <person name="Fitzgerald G.F."/>
            <person name="McAuliffe O."/>
        </authorList>
    </citation>
    <scope>NUCLEOTIDE SEQUENCE [LARGE SCALE GENOMIC DNA]</scope>
    <source>
        <strain evidence="2">Lb338-1</strain>
    </source>
</reference>
<gene>
    <name evidence="2" type="ORF">lb338_phage_161</name>
</gene>
<organism evidence="2 3">
    <name type="scientific">Lactobacillus phage Lb338-1</name>
    <dbReference type="NCBI Taxonomy" id="2892342"/>
    <lineage>
        <taxon>Viruses</taxon>
        <taxon>Duplodnaviria</taxon>
        <taxon>Heunggongvirae</taxon>
        <taxon>Uroviricota</taxon>
        <taxon>Caudoviricetes</taxon>
        <taxon>Herelleviridae</taxon>
        <taxon>Mooreparkvirus</taxon>
        <taxon>Mooreparkvirus Lb3381</taxon>
    </lineage>
</organism>
<evidence type="ECO:0000256" key="1">
    <source>
        <dbReference type="SAM" id="Phobius"/>
    </source>
</evidence>
<feature type="transmembrane region" description="Helical" evidence="1">
    <location>
        <begin position="78"/>
        <end position="102"/>
    </location>
</feature>
<keyword evidence="3" id="KW-1185">Reference proteome</keyword>
<proteinExistence type="predicted"/>
<name>C1KFS1_9CAUD</name>
<keyword evidence="1" id="KW-0472">Membrane</keyword>
<keyword evidence="1" id="KW-0812">Transmembrane</keyword>
<dbReference type="GeneID" id="7751016"/>
<feature type="transmembrane region" description="Helical" evidence="1">
    <location>
        <begin position="43"/>
        <end position="66"/>
    </location>
</feature>
<dbReference type="EMBL" id="FJ822135">
    <property type="protein sequence ID" value="ACO37082.1"/>
    <property type="molecule type" value="Genomic_DNA"/>
</dbReference>
<feature type="transmembrane region" description="Helical" evidence="1">
    <location>
        <begin position="5"/>
        <end position="22"/>
    </location>
</feature>
<evidence type="ECO:0000313" key="3">
    <source>
        <dbReference type="Proteomes" id="UP000001878"/>
    </source>
</evidence>
<dbReference type="KEGG" id="vg:7751016"/>
<sequence length="123" mass="13825">MKLNILLFCLLTVSIVDWLLLLKETVRNDINRIKMGLGSYGQSTYIMLGTSIFIVVALGLLAIPFVPPISLNIWLSGLVSFFGYLFIRVIESLVTLIVRGIFIRHGQQKIKVAKSEQKDTSIQ</sequence>
<evidence type="ECO:0000313" key="2">
    <source>
        <dbReference type="EMBL" id="ACO37082.1"/>
    </source>
</evidence>
<dbReference type="Proteomes" id="UP000001878">
    <property type="component" value="Segment"/>
</dbReference>